<dbReference type="EMBL" id="JAUTXU010000009">
    <property type="protein sequence ID" value="KAK3723549.1"/>
    <property type="molecule type" value="Genomic_DNA"/>
</dbReference>
<name>A0ACC3NWJ0_9PEZI</name>
<organism evidence="1 2">
    <name type="scientific">Vermiconidia calcicola</name>
    <dbReference type="NCBI Taxonomy" id="1690605"/>
    <lineage>
        <taxon>Eukaryota</taxon>
        <taxon>Fungi</taxon>
        <taxon>Dikarya</taxon>
        <taxon>Ascomycota</taxon>
        <taxon>Pezizomycotina</taxon>
        <taxon>Dothideomycetes</taxon>
        <taxon>Dothideomycetidae</taxon>
        <taxon>Mycosphaerellales</taxon>
        <taxon>Extremaceae</taxon>
        <taxon>Vermiconidia</taxon>
    </lineage>
</organism>
<reference evidence="1" key="1">
    <citation type="submission" date="2023-07" db="EMBL/GenBank/DDBJ databases">
        <title>Black Yeasts Isolated from many extreme environments.</title>
        <authorList>
            <person name="Coleine C."/>
            <person name="Stajich J.E."/>
            <person name="Selbmann L."/>
        </authorList>
    </citation>
    <scope>NUCLEOTIDE SEQUENCE</scope>
    <source>
        <strain evidence="1">CCFEE 5714</strain>
    </source>
</reference>
<comment type="caution">
    <text evidence="1">The sequence shown here is derived from an EMBL/GenBank/DDBJ whole genome shotgun (WGS) entry which is preliminary data.</text>
</comment>
<protein>
    <submittedName>
        <fullName evidence="1">Uncharacterized protein</fullName>
    </submittedName>
</protein>
<gene>
    <name evidence="1" type="ORF">LTR37_001801</name>
</gene>
<accession>A0ACC3NWJ0</accession>
<sequence>MTAAMEEGDWKAKVSEYIGADETAWHKKLEKYPSLKKMGELGPDAKFSHDGREERCLEFVKSHANVNEMRGNPAMVLQAIDEFSSQQEMLINLGPDKNRIMAEMITKERPAVFVEFGGHVGYSAILVADLMRKQRPDEAVKVWSLEFEPRFTKISTELIALAGLQDVATVIAGPAGDSIRKLKAEAKVDHVDFLFIDHVEELFLPDLKIAMDELQILKPGALVVADNVLVPGAPVYREYVRNHESLSSKGVKGLVMPGEFEDELEVSRVL</sequence>
<proteinExistence type="predicted"/>
<evidence type="ECO:0000313" key="2">
    <source>
        <dbReference type="Proteomes" id="UP001281147"/>
    </source>
</evidence>
<evidence type="ECO:0000313" key="1">
    <source>
        <dbReference type="EMBL" id="KAK3723549.1"/>
    </source>
</evidence>
<dbReference type="Proteomes" id="UP001281147">
    <property type="component" value="Unassembled WGS sequence"/>
</dbReference>
<keyword evidence="2" id="KW-1185">Reference proteome</keyword>